<gene>
    <name evidence="1" type="ORF">NM688_g9226</name>
</gene>
<comment type="caution">
    <text evidence="1">The sequence shown here is derived from an EMBL/GenBank/DDBJ whole genome shotgun (WGS) entry which is preliminary data.</text>
</comment>
<dbReference type="Proteomes" id="UP001148662">
    <property type="component" value="Unassembled WGS sequence"/>
</dbReference>
<evidence type="ECO:0000313" key="2">
    <source>
        <dbReference type="Proteomes" id="UP001148662"/>
    </source>
</evidence>
<dbReference type="EMBL" id="JANHOG010002787">
    <property type="protein sequence ID" value="KAJ3519968.1"/>
    <property type="molecule type" value="Genomic_DNA"/>
</dbReference>
<reference evidence="1" key="1">
    <citation type="submission" date="2022-07" db="EMBL/GenBank/DDBJ databases">
        <title>Genome Sequence of Phlebia brevispora.</title>
        <authorList>
            <person name="Buettner E."/>
        </authorList>
    </citation>
    <scope>NUCLEOTIDE SEQUENCE</scope>
    <source>
        <strain evidence="1">MPL23</strain>
    </source>
</reference>
<name>A0ACC1RJX6_9APHY</name>
<accession>A0ACC1RJX6</accession>
<evidence type="ECO:0000313" key="1">
    <source>
        <dbReference type="EMBL" id="KAJ3519968.1"/>
    </source>
</evidence>
<keyword evidence="2" id="KW-1185">Reference proteome</keyword>
<proteinExistence type="predicted"/>
<organism evidence="1 2">
    <name type="scientific">Phlebia brevispora</name>
    <dbReference type="NCBI Taxonomy" id="194682"/>
    <lineage>
        <taxon>Eukaryota</taxon>
        <taxon>Fungi</taxon>
        <taxon>Dikarya</taxon>
        <taxon>Basidiomycota</taxon>
        <taxon>Agaricomycotina</taxon>
        <taxon>Agaricomycetes</taxon>
        <taxon>Polyporales</taxon>
        <taxon>Meruliaceae</taxon>
        <taxon>Phlebia</taxon>
    </lineage>
</organism>
<protein>
    <submittedName>
        <fullName evidence="1">Uncharacterized protein</fullName>
    </submittedName>
</protein>
<sequence>MYAGISKMLCDAFDLSQVRSLRLAGLWAPPQPRNSGENTNSGPGLENNVDTAVPMKELELAFEQLTTVKSLVISKDTSPQQIRCVLDTGASNGQGAVPSFPSLEELVIENICWWRNCKDFSAGPCGIPYNLILDIMKDRKTLGCSVQKLRIRDAQAGTLKNELAAPFQAAVPDLDIKQSCRCTCGQEV</sequence>